<dbReference type="PANTHER" id="PTHR44757:SF10">
    <property type="entry name" value="MEMBRANE PROTEIN"/>
    <property type="match status" value="1"/>
</dbReference>
<dbReference type="Gene3D" id="3.30.70.270">
    <property type="match status" value="1"/>
</dbReference>
<sequence length="752" mass="82369">MSPVASSIPLRNVPATSIAPAIGALVGVLLAALGILALLYWSTASADTLSRERQHRLIGNVLRQSAAQIAHDQESVTVWDEAIHQVRQSQLDLEWFDNNLGIWLHDYYGHDGAYVLNSSDEPLYSMRGGERGKPEDFNQAGKEVLELVGELRDKMRNSASVELTADQLSPTATDLLVVDGHPSIVSVKPITSDTGEIEQAPGTEFVHVAVRRLDGTFVDEIRSAYELDDARFTTTAHFTPDESVQTLHSRNGNIVGYFAWRSFAPGESVFGWLAPVLGIASLLLAAVLFILVRRITRRTFELRESNDAVQHLAFHDHLTGLPNRALFENRLSQALTVFRTTAEHRLALLYLDMDRFKNVNDTLGHAAGDQLIQQFAARLSGVIRAADTAARLGGDEFAVIQTDIDSVEDVERLCSKIIDAASAPFVIDGSPVHVGVSIGVALAGKDGLNAEELTRRADIALYEVKSSGRGQFLLFAPAMDEPIRARRNAEKDLRSALEAGDQLSVVYQPTYSATDHRIVGAEALIRWQHPESGNVPPAVFIPVAEEIGLIEPLGEWVLRQACRDGRNWPLHTLSINVSPVQLRNPHFATRVIGIIAEEAIPPSRIELEITETAVLNDESQCATNLRLLREFGVRVALDDFGTGYSSFSHFNKFEVDRVKIDRTFVDKIDSREGGSAIIQAIVDLARSSGFRTTAEGVETDEQKTFLEGIGCDDLQGFLLAHPASAREIDDLLGVDTTSQSTDRDRGVGRSAA</sequence>
<keyword evidence="6" id="KW-1185">Reference proteome</keyword>
<dbReference type="InterPro" id="IPR052155">
    <property type="entry name" value="Biofilm_reg_signaling"/>
</dbReference>
<keyword evidence="2" id="KW-0472">Membrane</keyword>
<dbReference type="Pfam" id="PF00563">
    <property type="entry name" value="EAL"/>
    <property type="match status" value="1"/>
</dbReference>
<organism evidence="5 6">
    <name type="scientific">Aurantiacibacter flavus</name>
    <dbReference type="NCBI Taxonomy" id="3145232"/>
    <lineage>
        <taxon>Bacteria</taxon>
        <taxon>Pseudomonadati</taxon>
        <taxon>Pseudomonadota</taxon>
        <taxon>Alphaproteobacteria</taxon>
        <taxon>Sphingomonadales</taxon>
        <taxon>Erythrobacteraceae</taxon>
        <taxon>Aurantiacibacter</taxon>
    </lineage>
</organism>
<evidence type="ECO:0000259" key="4">
    <source>
        <dbReference type="PROSITE" id="PS50887"/>
    </source>
</evidence>
<dbReference type="NCBIfam" id="TIGR00254">
    <property type="entry name" value="GGDEF"/>
    <property type="match status" value="1"/>
</dbReference>
<dbReference type="CDD" id="cd01949">
    <property type="entry name" value="GGDEF"/>
    <property type="match status" value="1"/>
</dbReference>
<reference evidence="5 6" key="1">
    <citation type="submission" date="2024-05" db="EMBL/GenBank/DDBJ databases">
        <authorList>
            <person name="Park S."/>
        </authorList>
    </citation>
    <scope>NUCLEOTIDE SEQUENCE [LARGE SCALE GENOMIC DNA]</scope>
    <source>
        <strain evidence="5 6">DGU5</strain>
    </source>
</reference>
<evidence type="ECO:0000259" key="3">
    <source>
        <dbReference type="PROSITE" id="PS50883"/>
    </source>
</evidence>
<feature type="domain" description="GGDEF" evidence="4">
    <location>
        <begin position="344"/>
        <end position="477"/>
    </location>
</feature>
<name>A0ABV0D1C2_9SPHN</name>
<evidence type="ECO:0000256" key="2">
    <source>
        <dbReference type="SAM" id="Phobius"/>
    </source>
</evidence>
<keyword evidence="2" id="KW-0812">Transmembrane</keyword>
<dbReference type="SMART" id="SM00052">
    <property type="entry name" value="EAL"/>
    <property type="match status" value="1"/>
</dbReference>
<protein>
    <submittedName>
        <fullName evidence="5">EAL domain-containing protein</fullName>
    </submittedName>
</protein>
<gene>
    <name evidence="5" type="ORF">ABDJ38_16600</name>
</gene>
<accession>A0ABV0D1C2</accession>
<dbReference type="EMBL" id="JBDLBR010000011">
    <property type="protein sequence ID" value="MEN7538791.1"/>
    <property type="molecule type" value="Genomic_DNA"/>
</dbReference>
<dbReference type="SMART" id="SM00267">
    <property type="entry name" value="GGDEF"/>
    <property type="match status" value="1"/>
</dbReference>
<dbReference type="InterPro" id="IPR035919">
    <property type="entry name" value="EAL_sf"/>
</dbReference>
<dbReference type="InterPro" id="IPR029787">
    <property type="entry name" value="Nucleotide_cyclase"/>
</dbReference>
<comment type="caution">
    <text evidence="5">The sequence shown here is derived from an EMBL/GenBank/DDBJ whole genome shotgun (WGS) entry which is preliminary data.</text>
</comment>
<dbReference type="Proteomes" id="UP001484535">
    <property type="component" value="Unassembled WGS sequence"/>
</dbReference>
<feature type="compositionally biased region" description="Basic and acidic residues" evidence="1">
    <location>
        <begin position="741"/>
        <end position="752"/>
    </location>
</feature>
<evidence type="ECO:0000313" key="5">
    <source>
        <dbReference type="EMBL" id="MEN7538791.1"/>
    </source>
</evidence>
<keyword evidence="2" id="KW-1133">Transmembrane helix</keyword>
<feature type="transmembrane region" description="Helical" evidence="2">
    <location>
        <begin position="21"/>
        <end position="41"/>
    </location>
</feature>
<dbReference type="InterPro" id="IPR000160">
    <property type="entry name" value="GGDEF_dom"/>
</dbReference>
<evidence type="ECO:0000256" key="1">
    <source>
        <dbReference type="SAM" id="MobiDB-lite"/>
    </source>
</evidence>
<dbReference type="Gene3D" id="3.20.20.450">
    <property type="entry name" value="EAL domain"/>
    <property type="match status" value="1"/>
</dbReference>
<evidence type="ECO:0000313" key="6">
    <source>
        <dbReference type="Proteomes" id="UP001484535"/>
    </source>
</evidence>
<dbReference type="PROSITE" id="PS50883">
    <property type="entry name" value="EAL"/>
    <property type="match status" value="1"/>
</dbReference>
<proteinExistence type="predicted"/>
<dbReference type="Pfam" id="PF00990">
    <property type="entry name" value="GGDEF"/>
    <property type="match status" value="1"/>
</dbReference>
<dbReference type="SUPFAM" id="SSF55073">
    <property type="entry name" value="Nucleotide cyclase"/>
    <property type="match status" value="1"/>
</dbReference>
<dbReference type="Pfam" id="PF05228">
    <property type="entry name" value="CHASE4"/>
    <property type="match status" value="1"/>
</dbReference>
<dbReference type="InterPro" id="IPR007892">
    <property type="entry name" value="CHASE4"/>
</dbReference>
<feature type="transmembrane region" description="Helical" evidence="2">
    <location>
        <begin position="269"/>
        <end position="292"/>
    </location>
</feature>
<dbReference type="CDD" id="cd01948">
    <property type="entry name" value="EAL"/>
    <property type="match status" value="1"/>
</dbReference>
<feature type="region of interest" description="Disordered" evidence="1">
    <location>
        <begin position="731"/>
        <end position="752"/>
    </location>
</feature>
<dbReference type="InterPro" id="IPR043128">
    <property type="entry name" value="Rev_trsase/Diguanyl_cyclase"/>
</dbReference>
<dbReference type="PANTHER" id="PTHR44757">
    <property type="entry name" value="DIGUANYLATE CYCLASE DGCP"/>
    <property type="match status" value="1"/>
</dbReference>
<feature type="domain" description="EAL" evidence="3">
    <location>
        <begin position="486"/>
        <end position="736"/>
    </location>
</feature>
<dbReference type="SUPFAM" id="SSF141868">
    <property type="entry name" value="EAL domain-like"/>
    <property type="match status" value="1"/>
</dbReference>
<dbReference type="PROSITE" id="PS50887">
    <property type="entry name" value="GGDEF"/>
    <property type="match status" value="1"/>
</dbReference>
<dbReference type="InterPro" id="IPR001633">
    <property type="entry name" value="EAL_dom"/>
</dbReference>
<dbReference type="RefSeq" id="WP_346786254.1">
    <property type="nucleotide sequence ID" value="NZ_JBDLBR010000011.1"/>
</dbReference>